<dbReference type="AlphaFoldDB" id="A0A6P5L5V0"/>
<name>A0A6P5L5V0_PHACI</name>
<accession>A0A6P5L5V0</accession>
<evidence type="ECO:0000313" key="2">
    <source>
        <dbReference type="Proteomes" id="UP000515140"/>
    </source>
</evidence>
<protein>
    <submittedName>
        <fullName evidence="3">Protein FMC1 homolog isoform X1</fullName>
    </submittedName>
</protein>
<sequence length="190" mass="21103">MPPPKTNKEYRKQRHQHGVIDNLGEITSFNQQSVPGRTPILESGSQSLALRPRATDLTSLSFSFPICKMGLITSTSRGCCEGRVRRSLLAWCLYLIAQPQFPICKTRMMRRVFPRPPPPPPPPGVQRESNAITTSRVSSLLSLLHHRPSAEATGFEPAVPRPPGVREAPFAPHHVRGRESEGCAGWSRRP</sequence>
<evidence type="ECO:0000313" key="3">
    <source>
        <dbReference type="RefSeq" id="XP_020853765.1"/>
    </source>
</evidence>
<dbReference type="GeneID" id="110216313"/>
<keyword evidence="2" id="KW-1185">Reference proteome</keyword>
<reference evidence="3" key="1">
    <citation type="submission" date="2025-08" db="UniProtKB">
        <authorList>
            <consortium name="RefSeq"/>
        </authorList>
    </citation>
    <scope>IDENTIFICATION</scope>
    <source>
        <tissue evidence="3">Spleen</tissue>
    </source>
</reference>
<evidence type="ECO:0000256" key="1">
    <source>
        <dbReference type="SAM" id="MobiDB-lite"/>
    </source>
</evidence>
<feature type="region of interest" description="Disordered" evidence="1">
    <location>
        <begin position="151"/>
        <end position="190"/>
    </location>
</feature>
<proteinExistence type="predicted"/>
<dbReference type="Proteomes" id="UP000515140">
    <property type="component" value="Unplaced"/>
</dbReference>
<organism evidence="2 3">
    <name type="scientific">Phascolarctos cinereus</name>
    <name type="common">Koala</name>
    <dbReference type="NCBI Taxonomy" id="38626"/>
    <lineage>
        <taxon>Eukaryota</taxon>
        <taxon>Metazoa</taxon>
        <taxon>Chordata</taxon>
        <taxon>Craniata</taxon>
        <taxon>Vertebrata</taxon>
        <taxon>Euteleostomi</taxon>
        <taxon>Mammalia</taxon>
        <taxon>Metatheria</taxon>
        <taxon>Diprotodontia</taxon>
        <taxon>Phascolarctidae</taxon>
        <taxon>Phascolarctos</taxon>
    </lineage>
</organism>
<gene>
    <name evidence="3" type="primary">FMC1</name>
</gene>
<dbReference type="InParanoid" id="A0A6P5L5V0"/>
<dbReference type="CTD" id="154791"/>
<dbReference type="RefSeq" id="XP_020853765.1">
    <property type="nucleotide sequence ID" value="XM_020998106.1"/>
</dbReference>
<dbReference type="KEGG" id="pcw:110216313"/>